<dbReference type="GeneID" id="95548525"/>
<proteinExistence type="inferred from homology"/>
<dbReference type="InterPro" id="IPR010131">
    <property type="entry name" value="MdtP/NodT-like"/>
</dbReference>
<dbReference type="InterPro" id="IPR003423">
    <property type="entry name" value="OMP_efflux"/>
</dbReference>
<evidence type="ECO:0000256" key="4">
    <source>
        <dbReference type="SAM" id="Phobius"/>
    </source>
</evidence>
<dbReference type="GO" id="GO:0005886">
    <property type="term" value="C:plasma membrane"/>
    <property type="evidence" value="ECO:0007669"/>
    <property type="project" value="UniProtKB-SubCell"/>
</dbReference>
<reference evidence="6" key="1">
    <citation type="submission" date="2017-04" db="EMBL/GenBank/DDBJ databases">
        <authorList>
            <person name="Varghese N."/>
            <person name="Submissions S."/>
        </authorList>
    </citation>
    <scope>NUCLEOTIDE SEQUENCE [LARGE SCALE GENOMIC DNA]</scope>
    <source>
        <strain evidence="6">Ballard 720</strain>
    </source>
</reference>
<keyword evidence="4" id="KW-1133">Transmembrane helix</keyword>
<keyword evidence="2" id="KW-1134">Transmembrane beta strand</keyword>
<feature type="transmembrane region" description="Helical" evidence="4">
    <location>
        <begin position="21"/>
        <end position="43"/>
    </location>
</feature>
<evidence type="ECO:0000256" key="3">
    <source>
        <dbReference type="SAM" id="MobiDB-lite"/>
    </source>
</evidence>
<dbReference type="Gene3D" id="1.20.1600.10">
    <property type="entry name" value="Outer membrane efflux proteins (OEP)"/>
    <property type="match status" value="1"/>
</dbReference>
<dbReference type="GO" id="GO:0015562">
    <property type="term" value="F:efflux transmembrane transporter activity"/>
    <property type="evidence" value="ECO:0007669"/>
    <property type="project" value="InterPro"/>
</dbReference>
<evidence type="ECO:0000256" key="2">
    <source>
        <dbReference type="RuleBase" id="RU362097"/>
    </source>
</evidence>
<dbReference type="Gene3D" id="2.20.200.10">
    <property type="entry name" value="Outer membrane efflux proteins (OEP)"/>
    <property type="match status" value="1"/>
</dbReference>
<dbReference type="NCBIfam" id="TIGR01845">
    <property type="entry name" value="outer_NodT"/>
    <property type="match status" value="1"/>
</dbReference>
<dbReference type="RefSeq" id="WP_085225978.1">
    <property type="nucleotide sequence ID" value="NZ_BSQD01000003.1"/>
</dbReference>
<dbReference type="OrthoDB" id="9770517at2"/>
<dbReference type="Pfam" id="PF02321">
    <property type="entry name" value="OEP"/>
    <property type="match status" value="2"/>
</dbReference>
<dbReference type="STRING" id="28094.SAMN06295900_103262"/>
<keyword evidence="2" id="KW-0564">Palmitate</keyword>
<gene>
    <name evidence="5" type="ORF">SAMN06295900_103262</name>
</gene>
<keyword evidence="2 4" id="KW-0812">Transmembrane</keyword>
<keyword evidence="2 5" id="KW-0449">Lipoprotein</keyword>
<dbReference type="PANTHER" id="PTHR30203">
    <property type="entry name" value="OUTER MEMBRANE CATION EFFLUX PROTEIN"/>
    <property type="match status" value="1"/>
</dbReference>
<comment type="subcellular location">
    <subcellularLocation>
        <location evidence="2">Cell membrane</location>
        <topology evidence="2">Lipid-anchor</topology>
    </subcellularLocation>
</comment>
<evidence type="ECO:0000256" key="1">
    <source>
        <dbReference type="ARBA" id="ARBA00007613"/>
    </source>
</evidence>
<name>A0A1X7DJA2_TRICW</name>
<dbReference type="EMBL" id="FXAH01000003">
    <property type="protein sequence ID" value="SMF15966.1"/>
    <property type="molecule type" value="Genomic_DNA"/>
</dbReference>
<dbReference type="AlphaFoldDB" id="A0A1X7DJA2"/>
<evidence type="ECO:0000313" key="5">
    <source>
        <dbReference type="EMBL" id="SMF15966.1"/>
    </source>
</evidence>
<feature type="region of interest" description="Disordered" evidence="3">
    <location>
        <begin position="492"/>
        <end position="511"/>
    </location>
</feature>
<comment type="similarity">
    <text evidence="1 2">Belongs to the outer membrane factor (OMF) (TC 1.B.17) family.</text>
</comment>
<accession>A0A1X7DJA2</accession>
<organism evidence="5 6">
    <name type="scientific">Trinickia caryophylli</name>
    <name type="common">Paraburkholderia caryophylli</name>
    <dbReference type="NCBI Taxonomy" id="28094"/>
    <lineage>
        <taxon>Bacteria</taxon>
        <taxon>Pseudomonadati</taxon>
        <taxon>Pseudomonadota</taxon>
        <taxon>Betaproteobacteria</taxon>
        <taxon>Burkholderiales</taxon>
        <taxon>Burkholderiaceae</taxon>
        <taxon>Trinickia</taxon>
    </lineage>
</organism>
<protein>
    <submittedName>
        <fullName evidence="5">Efflux transporter, outer membrane factor (OMF) lipoprotein, NodT family</fullName>
    </submittedName>
</protein>
<evidence type="ECO:0000313" key="6">
    <source>
        <dbReference type="Proteomes" id="UP000192911"/>
    </source>
</evidence>
<keyword evidence="2 4" id="KW-0472">Membrane</keyword>
<dbReference type="PANTHER" id="PTHR30203:SF33">
    <property type="entry name" value="BLR4455 PROTEIN"/>
    <property type="match status" value="1"/>
</dbReference>
<dbReference type="SUPFAM" id="SSF56954">
    <property type="entry name" value="Outer membrane efflux proteins (OEP)"/>
    <property type="match status" value="1"/>
</dbReference>
<keyword evidence="6" id="KW-1185">Reference proteome</keyword>
<sequence length="511" mass="55158">MSDSLFSRSTAAPRPSVALRAAPFRAIVAIALAVTLGGCISLAPHYARPAMPVPNAWPADAPDAPDRSATAAPPDWREYFTDATLQRLVGKALENNRDLRIALARVEEARASYGLQRSAQFPTIAASASFLRFRTPGGLLMPNSMTGSLVNAGFAETSWELDFWGRVRNLKEAALDEFLASDDARRAVTVSLIEQVADAYLRLCEYDERIALTRATVESRAESLRIFRHRYEVGAISRLDLTQSETLLEQAQMLAAQLEQARASEAHALAILVGTDGVEREPRVPGRLDDAGAMREISAGLPSDLLTRRPDIVAAERRLRAAHANIGAARAAFFPRITLTSSIGTGSTSLDGLFRSGTGSWAFLPNLSLPIFDGGRNISNLDLAKARRDEALAQYEKTIESAFRDVSDALSAKQWLAAQVESARGIVATQSERARLAKLRYDSGATPFLEVLDAQRDLLNAQQQLIQMRRALLSSRVALYAALGGGATATAPEHAQTAAARSPATSDTPLP</sequence>
<dbReference type="Proteomes" id="UP000192911">
    <property type="component" value="Unassembled WGS sequence"/>
</dbReference>